<organism evidence="2">
    <name type="scientific">Kitasatospora camelliae</name>
    <dbReference type="NCBI Taxonomy" id="3156397"/>
    <lineage>
        <taxon>Bacteria</taxon>
        <taxon>Bacillati</taxon>
        <taxon>Actinomycetota</taxon>
        <taxon>Actinomycetes</taxon>
        <taxon>Kitasatosporales</taxon>
        <taxon>Streptomycetaceae</taxon>
        <taxon>Kitasatospora</taxon>
    </lineage>
</organism>
<dbReference type="EMBL" id="CP159872">
    <property type="protein sequence ID" value="XCM78191.1"/>
    <property type="molecule type" value="Genomic_DNA"/>
</dbReference>
<gene>
    <name evidence="2" type="ORF">ABWK59_04195</name>
</gene>
<evidence type="ECO:0000313" key="2">
    <source>
        <dbReference type="EMBL" id="XCM78191.1"/>
    </source>
</evidence>
<dbReference type="KEGG" id="kcm:ABWK59_04195"/>
<dbReference type="AlphaFoldDB" id="A0AAU8JPK6"/>
<accession>A0AAU8JPK6</accession>
<evidence type="ECO:0000256" key="1">
    <source>
        <dbReference type="SAM" id="Phobius"/>
    </source>
</evidence>
<dbReference type="RefSeq" id="WP_354637934.1">
    <property type="nucleotide sequence ID" value="NZ_CP159872.1"/>
</dbReference>
<protein>
    <submittedName>
        <fullName evidence="2">Cytochrome C oxidase subunit I</fullName>
    </submittedName>
</protein>
<keyword evidence="1" id="KW-0812">Transmembrane</keyword>
<feature type="transmembrane region" description="Helical" evidence="1">
    <location>
        <begin position="106"/>
        <end position="127"/>
    </location>
</feature>
<proteinExistence type="predicted"/>
<reference evidence="2" key="1">
    <citation type="submission" date="2024-06" db="EMBL/GenBank/DDBJ databases">
        <title>The genome sequences of Kitasatospora sp. strain HUAS MG31.</title>
        <authorList>
            <person name="Mo P."/>
        </authorList>
    </citation>
    <scope>NUCLEOTIDE SEQUENCE</scope>
    <source>
        <strain evidence="2">HUAS MG31</strain>
    </source>
</reference>
<keyword evidence="1" id="KW-0472">Membrane</keyword>
<name>A0AAU8JPK6_9ACTN</name>
<sequence length="129" mass="14161">MSSRRPRGATGTGTGTGPAAAEVRAAVSRLEGYLAWEAEISAAHRDAETFACRFDWLPDGQRREIEQAYAADRLRYAEGVVDRAVTRCQQLKEEYSRRYRLACARWSAACLAVMAVTGLLAALPVLLRG</sequence>
<keyword evidence="1" id="KW-1133">Transmembrane helix</keyword>